<dbReference type="InterPro" id="IPR029044">
    <property type="entry name" value="Nucleotide-diphossugar_trans"/>
</dbReference>
<accession>A0ABT8YEG5</accession>
<dbReference type="Pfam" id="PF00483">
    <property type="entry name" value="NTP_transferase"/>
    <property type="match status" value="1"/>
</dbReference>
<reference evidence="2" key="1">
    <citation type="submission" date="2023-07" db="EMBL/GenBank/DDBJ databases">
        <authorList>
            <person name="Kim M."/>
        </authorList>
    </citation>
    <scope>NUCLEOTIDE SEQUENCE</scope>
    <source>
        <strain evidence="2">BIUV-7</strain>
    </source>
</reference>
<protein>
    <submittedName>
        <fullName evidence="2">Glucose-1-phosphate cytidylyltransferase</fullName>
        <ecNumber evidence="2">2.7.7.33</ecNumber>
    </submittedName>
</protein>
<name>A0ABT8YEG5_9SPHN</name>
<evidence type="ECO:0000259" key="1">
    <source>
        <dbReference type="Pfam" id="PF00483"/>
    </source>
</evidence>
<dbReference type="EC" id="2.7.7.33" evidence="2"/>
<comment type="caution">
    <text evidence="2">The sequence shown here is derived from an EMBL/GenBank/DDBJ whole genome shotgun (WGS) entry which is preliminary data.</text>
</comment>
<organism evidence="2 3">
    <name type="scientific">Sphingomonas natans</name>
    <dbReference type="NCBI Taxonomy" id="3063330"/>
    <lineage>
        <taxon>Bacteria</taxon>
        <taxon>Pseudomonadati</taxon>
        <taxon>Pseudomonadota</taxon>
        <taxon>Alphaproteobacteria</taxon>
        <taxon>Sphingomonadales</taxon>
        <taxon>Sphingomonadaceae</taxon>
        <taxon>Sphingomonas</taxon>
    </lineage>
</organism>
<proteinExistence type="predicted"/>
<dbReference type="InterPro" id="IPR005835">
    <property type="entry name" value="NTP_transferase_dom"/>
</dbReference>
<dbReference type="PANTHER" id="PTHR47183:SF1">
    <property type="entry name" value="GLUCOSE-1-PHOSPHATE CYTIDYLYLTRANSFERASE"/>
    <property type="match status" value="1"/>
</dbReference>
<dbReference type="GO" id="GO:0047343">
    <property type="term" value="F:glucose-1-phosphate cytidylyltransferase activity"/>
    <property type="evidence" value="ECO:0007669"/>
    <property type="project" value="UniProtKB-EC"/>
</dbReference>
<dbReference type="EMBL" id="JAUOTP010000009">
    <property type="protein sequence ID" value="MDO6416173.1"/>
    <property type="molecule type" value="Genomic_DNA"/>
</dbReference>
<keyword evidence="3" id="KW-1185">Reference proteome</keyword>
<feature type="domain" description="Nucleotidyl transferase" evidence="1">
    <location>
        <begin position="2"/>
        <end position="201"/>
    </location>
</feature>
<dbReference type="InterPro" id="IPR046981">
    <property type="entry name" value="G1P_cyt_trans"/>
</dbReference>
<keyword evidence="2" id="KW-0808">Transferase</keyword>
<sequence>MKAMILAGGLGTRLSEETSVMPKPLVEIGSEPILWHIMKIIRGHGIREFIVCCGYKGLLIKRYFAEYGLRALNVTYDLAESSVEYRDRHGEDWRVTLLDTGLDTMTGGRLRRAADLLDDEPFLMTYGDGVGNIDISALVDFHRSHGKLATVTAVQPTGRFGAMYLAEQDPHVRAFKEKPDGDGTWISGGFFVLDPRALDLVTGDDCVWEHGPMGALTEAGELVAYRHQGFWHPMDTLRDKHVLNELWNSGKAPWQTW</sequence>
<gene>
    <name evidence="2" type="primary">rfbF</name>
    <name evidence="2" type="ORF">Q4F19_17435</name>
</gene>
<dbReference type="NCBIfam" id="TIGR02623">
    <property type="entry name" value="G1P_cyt_trans"/>
    <property type="match status" value="1"/>
</dbReference>
<keyword evidence="2" id="KW-0548">Nucleotidyltransferase</keyword>
<evidence type="ECO:0000313" key="3">
    <source>
        <dbReference type="Proteomes" id="UP001169764"/>
    </source>
</evidence>
<evidence type="ECO:0000313" key="2">
    <source>
        <dbReference type="EMBL" id="MDO6416173.1"/>
    </source>
</evidence>
<dbReference type="SUPFAM" id="SSF53448">
    <property type="entry name" value="Nucleotide-diphospho-sugar transferases"/>
    <property type="match status" value="1"/>
</dbReference>
<dbReference type="CDD" id="cd02524">
    <property type="entry name" value="G1P_cytidylyltransferase"/>
    <property type="match status" value="1"/>
</dbReference>
<dbReference type="InterPro" id="IPR013446">
    <property type="entry name" value="G1P_cyt_trans-like"/>
</dbReference>
<dbReference type="Proteomes" id="UP001169764">
    <property type="component" value="Unassembled WGS sequence"/>
</dbReference>
<dbReference type="PANTHER" id="PTHR47183">
    <property type="entry name" value="GLUCOSE-1-PHOSPHATE CYTIDYLYLTRANSFERASE-RELATED"/>
    <property type="match status" value="1"/>
</dbReference>
<dbReference type="Gene3D" id="3.90.550.10">
    <property type="entry name" value="Spore Coat Polysaccharide Biosynthesis Protein SpsA, Chain A"/>
    <property type="match status" value="1"/>
</dbReference>